<dbReference type="EMBL" id="JAUKVY010000036">
    <property type="protein sequence ID" value="MDO1537150.1"/>
    <property type="molecule type" value="Genomic_DNA"/>
</dbReference>
<accession>A0ABT8SEI3</accession>
<dbReference type="RefSeq" id="WP_301815426.1">
    <property type="nucleotide sequence ID" value="NZ_JAUJZH010000036.1"/>
</dbReference>
<organism evidence="1 2">
    <name type="scientific">Variovorax ginsengisoli</name>
    <dbReference type="NCBI Taxonomy" id="363844"/>
    <lineage>
        <taxon>Bacteria</taxon>
        <taxon>Pseudomonadati</taxon>
        <taxon>Pseudomonadota</taxon>
        <taxon>Betaproteobacteria</taxon>
        <taxon>Burkholderiales</taxon>
        <taxon>Comamonadaceae</taxon>
        <taxon>Variovorax</taxon>
    </lineage>
</organism>
<dbReference type="SUPFAM" id="SSF88659">
    <property type="entry name" value="Sigma3 and sigma4 domains of RNA polymerase sigma factors"/>
    <property type="match status" value="1"/>
</dbReference>
<name>A0ABT8SEI3_9BURK</name>
<evidence type="ECO:0000313" key="1">
    <source>
        <dbReference type="EMBL" id="MDO1537150.1"/>
    </source>
</evidence>
<proteinExistence type="predicted"/>
<protein>
    <submittedName>
        <fullName evidence="1">Uncharacterized protein</fullName>
    </submittedName>
</protein>
<dbReference type="InterPro" id="IPR036388">
    <property type="entry name" value="WH-like_DNA-bd_sf"/>
</dbReference>
<dbReference type="Proteomes" id="UP001169027">
    <property type="component" value="Unassembled WGS sequence"/>
</dbReference>
<evidence type="ECO:0000313" key="2">
    <source>
        <dbReference type="Proteomes" id="UP001169027"/>
    </source>
</evidence>
<dbReference type="InterPro" id="IPR013324">
    <property type="entry name" value="RNA_pol_sigma_r3/r4-like"/>
</dbReference>
<reference evidence="1" key="1">
    <citation type="submission" date="2023-06" db="EMBL/GenBank/DDBJ databases">
        <authorList>
            <person name="Jiang Y."/>
            <person name="Liu Q."/>
        </authorList>
    </citation>
    <scope>NUCLEOTIDE SEQUENCE</scope>
    <source>
        <strain evidence="1">CGMCC 1.12090</strain>
    </source>
</reference>
<sequence>MYTREPDSAVEALDDRSLLARLARTDWEHDPRFIPDEQVFLMFRRARDVGNESRLGVLSRVLSRRLLSLAKGFAVRSGIYPGSIGNLDQAAEELSQYVWECLVTRPGDAAHAEKLFGQLFKRRALDFQRRLLAKKRNLQDSLDAMDRSDEDDDPDKTIRKVSALRQPATPADALATKEEHAQVVARLQALLTKQELFVYTMLYVEEMLVKDIATALGVTPRTVNTYKNSALDKVEEMRKEFKQ</sequence>
<gene>
    <name evidence="1" type="ORF">Q2T77_33280</name>
</gene>
<comment type="caution">
    <text evidence="1">The sequence shown here is derived from an EMBL/GenBank/DDBJ whole genome shotgun (WGS) entry which is preliminary data.</text>
</comment>
<dbReference type="Gene3D" id="1.10.10.10">
    <property type="entry name" value="Winged helix-like DNA-binding domain superfamily/Winged helix DNA-binding domain"/>
    <property type="match status" value="1"/>
</dbReference>
<keyword evidence="2" id="KW-1185">Reference proteome</keyword>